<feature type="region of interest" description="Disordered" evidence="9">
    <location>
        <begin position="694"/>
        <end position="721"/>
    </location>
</feature>
<dbReference type="InterPro" id="IPR041087">
    <property type="entry name" value="TBK1_ULD"/>
</dbReference>
<dbReference type="PANTHER" id="PTHR22969:SF15">
    <property type="entry name" value="FI05319P"/>
    <property type="match status" value="1"/>
</dbReference>
<dbReference type="PANTHER" id="PTHR22969">
    <property type="entry name" value="IKB KINASE"/>
    <property type="match status" value="1"/>
</dbReference>
<evidence type="ECO:0000313" key="12">
    <source>
        <dbReference type="RefSeq" id="XP_019616006.1"/>
    </source>
</evidence>
<keyword evidence="4" id="KW-0808">Transferase</keyword>
<dbReference type="RefSeq" id="XP_019616006.1">
    <property type="nucleotide sequence ID" value="XM_019760447.1"/>
</dbReference>
<evidence type="ECO:0000256" key="4">
    <source>
        <dbReference type="ARBA" id="ARBA00022679"/>
    </source>
</evidence>
<dbReference type="GO" id="GO:0006950">
    <property type="term" value="P:response to stress"/>
    <property type="evidence" value="ECO:0007669"/>
    <property type="project" value="UniProtKB-ARBA"/>
</dbReference>
<dbReference type="Pfam" id="PF18396">
    <property type="entry name" value="TBK1_ULD"/>
    <property type="match status" value="1"/>
</dbReference>
<dbReference type="SMART" id="SM00220">
    <property type="entry name" value="S_TKc"/>
    <property type="match status" value="1"/>
</dbReference>
<evidence type="ECO:0000256" key="2">
    <source>
        <dbReference type="ARBA" id="ARBA00022490"/>
    </source>
</evidence>
<sequence>MMQTVVQMRSTPHYVWSTADVLGQGATGSVFKGRHKKTGDLCAIKTFNQMSFMRPVDVQMREFEMVLKLKHRNIVKLLDIEEEPSTRQKVIVMEICTGGSLYTILDEPENAYGLAEEEFKLVMKDVAAGMNYLREKGIVHRDLKPGNIMRCIGEDSLSIYKLTDFGAARELDDEEQFMSLYGTEEYLHPDMYERAVLRRPMGKSFKATVDLWSIGVTFYHVATGSLPFRPYGGARRNKEIMFKITTEKPSGAISGIQHTEDGRLEWSRALPKTCLLSRGFKDLLTPLLAGILECDSVKMWSFEMFFEEVTKILNMDIIHIFNISTATSLRVYVNPTDTFASVQELVAVQTDIPAARQEMIFDSYHFAVSHTDPASTYPKTSPDNPIIVLDNVHTDFSRAEYRELPKLPRFGTSFSLDNDAPLAKVCASVVFDCQRSTASLLLQQNIMRKAVKWFICVMSRETEQLRTDTHLLGIKVTHSDLALRRLLDEHSLHSKMLDLLCSGTSSSDVQRKRLELQQLVDGKREFMQKILDEYANCEKQMKWVEERILVEETLKELWKDKDTVGTQEKDRSVERTAYVLEKVVATYLQFKKDKSLKRLSYNEEQIHKFEKQKLSANCIKAVSAYADEFVPKFKHLYSEVARWFQKAFLYRQKLAKVVNLLDKVSTASDQMAGNLQQSVQKHHVIMNSLLSSDPLQRPVTSHTPPCDVTPPVSAPPSVAASEPLSQTEVVQLQASVRAVREEIRLSIAEAEESTKLLRQLGGLGLENGIHVEDVAHG</sequence>
<keyword evidence="7 8" id="KW-0067">ATP-binding</keyword>
<dbReference type="InterPro" id="IPR000719">
    <property type="entry name" value="Prot_kinase_dom"/>
</dbReference>
<dbReference type="GO" id="GO:0045089">
    <property type="term" value="P:positive regulation of innate immune response"/>
    <property type="evidence" value="ECO:0007669"/>
    <property type="project" value="UniProtKB-ARBA"/>
</dbReference>
<feature type="compositionally biased region" description="Polar residues" evidence="9">
    <location>
        <begin position="694"/>
        <end position="703"/>
    </location>
</feature>
<accession>A0A6P4YG70</accession>
<dbReference type="GO" id="GO:0005524">
    <property type="term" value="F:ATP binding"/>
    <property type="evidence" value="ECO:0007669"/>
    <property type="project" value="UniProtKB-UniRule"/>
</dbReference>
<comment type="subcellular location">
    <subcellularLocation>
        <location evidence="1">Cytoplasm</location>
    </subcellularLocation>
</comment>
<dbReference type="Gene3D" id="3.10.20.90">
    <property type="entry name" value="Phosphatidylinositol 3-kinase Catalytic Subunit, Chain A, domain 1"/>
    <property type="match status" value="1"/>
</dbReference>
<dbReference type="Gene3D" id="1.10.510.10">
    <property type="entry name" value="Transferase(Phosphotransferase) domain 1"/>
    <property type="match status" value="1"/>
</dbReference>
<evidence type="ECO:0000256" key="6">
    <source>
        <dbReference type="ARBA" id="ARBA00022777"/>
    </source>
</evidence>
<organism evidence="11 12">
    <name type="scientific">Branchiostoma belcheri</name>
    <name type="common">Amphioxus</name>
    <dbReference type="NCBI Taxonomy" id="7741"/>
    <lineage>
        <taxon>Eukaryota</taxon>
        <taxon>Metazoa</taxon>
        <taxon>Chordata</taxon>
        <taxon>Cephalochordata</taxon>
        <taxon>Leptocardii</taxon>
        <taxon>Amphioxiformes</taxon>
        <taxon>Branchiostomatidae</taxon>
        <taxon>Branchiostoma</taxon>
    </lineage>
</organism>
<dbReference type="FunFam" id="3.30.200.20:FF:000106">
    <property type="entry name" value="serine/threonine-protein kinase TBK1 isoform X1"/>
    <property type="match status" value="1"/>
</dbReference>
<dbReference type="InterPro" id="IPR011009">
    <property type="entry name" value="Kinase-like_dom_sf"/>
</dbReference>
<evidence type="ECO:0000313" key="11">
    <source>
        <dbReference type="Proteomes" id="UP000515135"/>
    </source>
</evidence>
<keyword evidence="2" id="KW-0963">Cytoplasm</keyword>
<keyword evidence="3" id="KW-0723">Serine/threonine-protein kinase</keyword>
<dbReference type="OrthoDB" id="10013850at2759"/>
<feature type="compositionally biased region" description="Low complexity" evidence="9">
    <location>
        <begin position="709"/>
        <end position="721"/>
    </location>
</feature>
<dbReference type="FunFam" id="1.20.1270.420:FF:000001">
    <property type="entry name" value="Serine/threonine-protein kinase TBK1"/>
    <property type="match status" value="1"/>
</dbReference>
<protein>
    <submittedName>
        <fullName evidence="12">Serine/threonine-protein kinase TBK1-like</fullName>
    </submittedName>
</protein>
<dbReference type="InterPro" id="IPR017441">
    <property type="entry name" value="Protein_kinase_ATP_BS"/>
</dbReference>
<evidence type="ECO:0000256" key="7">
    <source>
        <dbReference type="ARBA" id="ARBA00022840"/>
    </source>
</evidence>
<dbReference type="SUPFAM" id="SSF56112">
    <property type="entry name" value="Protein kinase-like (PK-like)"/>
    <property type="match status" value="1"/>
</dbReference>
<keyword evidence="5 8" id="KW-0547">Nucleotide-binding</keyword>
<dbReference type="InterPro" id="IPR041309">
    <property type="entry name" value="TBK1_CC1"/>
</dbReference>
<evidence type="ECO:0000256" key="3">
    <source>
        <dbReference type="ARBA" id="ARBA00022527"/>
    </source>
</evidence>
<keyword evidence="6" id="KW-0418">Kinase</keyword>
<reference evidence="12" key="1">
    <citation type="submission" date="2025-08" db="UniProtKB">
        <authorList>
            <consortium name="RefSeq"/>
        </authorList>
    </citation>
    <scope>IDENTIFICATION</scope>
    <source>
        <tissue evidence="12">Gonad</tissue>
    </source>
</reference>
<dbReference type="Pfam" id="PF18394">
    <property type="entry name" value="TBK1_CCD1"/>
    <property type="match status" value="1"/>
</dbReference>
<evidence type="ECO:0000256" key="8">
    <source>
        <dbReference type="PROSITE-ProRule" id="PRU10141"/>
    </source>
</evidence>
<dbReference type="GO" id="GO:0004674">
    <property type="term" value="F:protein serine/threonine kinase activity"/>
    <property type="evidence" value="ECO:0007669"/>
    <property type="project" value="UniProtKB-KW"/>
</dbReference>
<dbReference type="KEGG" id="bbel:109463591"/>
<dbReference type="InterPro" id="IPR051180">
    <property type="entry name" value="IKK"/>
</dbReference>
<keyword evidence="11" id="KW-1185">Reference proteome</keyword>
<dbReference type="PROSITE" id="PS00107">
    <property type="entry name" value="PROTEIN_KINASE_ATP"/>
    <property type="match status" value="1"/>
</dbReference>
<dbReference type="Gene3D" id="3.30.200.20">
    <property type="entry name" value="Phosphorylase Kinase, domain 1"/>
    <property type="match status" value="1"/>
</dbReference>
<feature type="binding site" evidence="8">
    <location>
        <position position="45"/>
    </location>
    <ligand>
        <name>ATP</name>
        <dbReference type="ChEBI" id="CHEBI:30616"/>
    </ligand>
</feature>
<dbReference type="FunFam" id="1.10.510.10:FF:000100">
    <property type="entry name" value="inhibitor of nuclear factor kappa-B kinase subunit epsilon"/>
    <property type="match status" value="1"/>
</dbReference>
<dbReference type="Gene3D" id="1.20.1270.420">
    <property type="match status" value="1"/>
</dbReference>
<evidence type="ECO:0000259" key="10">
    <source>
        <dbReference type="PROSITE" id="PS50011"/>
    </source>
</evidence>
<dbReference type="Pfam" id="PF00069">
    <property type="entry name" value="Pkinase"/>
    <property type="match status" value="1"/>
</dbReference>
<dbReference type="GeneID" id="109463591"/>
<dbReference type="GO" id="GO:0009967">
    <property type="term" value="P:positive regulation of signal transduction"/>
    <property type="evidence" value="ECO:0007669"/>
    <property type="project" value="UniProtKB-ARBA"/>
</dbReference>
<dbReference type="GO" id="GO:0005737">
    <property type="term" value="C:cytoplasm"/>
    <property type="evidence" value="ECO:0007669"/>
    <property type="project" value="UniProtKB-SubCell"/>
</dbReference>
<dbReference type="GO" id="GO:0010628">
    <property type="term" value="P:positive regulation of gene expression"/>
    <property type="evidence" value="ECO:0007669"/>
    <property type="project" value="UniProtKB-ARBA"/>
</dbReference>
<evidence type="ECO:0000256" key="9">
    <source>
        <dbReference type="SAM" id="MobiDB-lite"/>
    </source>
</evidence>
<evidence type="ECO:0000256" key="1">
    <source>
        <dbReference type="ARBA" id="ARBA00004496"/>
    </source>
</evidence>
<dbReference type="AlphaFoldDB" id="A0A6P4YG70"/>
<evidence type="ECO:0000256" key="5">
    <source>
        <dbReference type="ARBA" id="ARBA00022741"/>
    </source>
</evidence>
<dbReference type="Proteomes" id="UP000515135">
    <property type="component" value="Unplaced"/>
</dbReference>
<dbReference type="CDD" id="cd12219">
    <property type="entry name" value="Ubl_TBK1_like"/>
    <property type="match status" value="1"/>
</dbReference>
<gene>
    <name evidence="12" type="primary">LOC109463591</name>
</gene>
<name>A0A6P4YG70_BRABE</name>
<feature type="domain" description="Protein kinase" evidence="10">
    <location>
        <begin position="16"/>
        <end position="322"/>
    </location>
</feature>
<proteinExistence type="predicted"/>
<dbReference type="PROSITE" id="PS50011">
    <property type="entry name" value="PROTEIN_KINASE_DOM"/>
    <property type="match status" value="1"/>
</dbReference>